<organism evidence="3 4">
    <name type="scientific">Actinoplanes teichomyceticus</name>
    <dbReference type="NCBI Taxonomy" id="1867"/>
    <lineage>
        <taxon>Bacteria</taxon>
        <taxon>Bacillati</taxon>
        <taxon>Actinomycetota</taxon>
        <taxon>Actinomycetes</taxon>
        <taxon>Micromonosporales</taxon>
        <taxon>Micromonosporaceae</taxon>
        <taxon>Actinoplanes</taxon>
    </lineage>
</organism>
<dbReference type="SUPFAM" id="SSF52402">
    <property type="entry name" value="Adenine nucleotide alpha hydrolases-like"/>
    <property type="match status" value="2"/>
</dbReference>
<evidence type="ECO:0000313" key="3">
    <source>
        <dbReference type="EMBL" id="TWG24282.1"/>
    </source>
</evidence>
<feature type="domain" description="UspA" evidence="2">
    <location>
        <begin position="150"/>
        <end position="271"/>
    </location>
</feature>
<proteinExistence type="inferred from homology"/>
<dbReference type="InterPro" id="IPR014729">
    <property type="entry name" value="Rossmann-like_a/b/a_fold"/>
</dbReference>
<dbReference type="InterPro" id="IPR006015">
    <property type="entry name" value="Universal_stress_UspA"/>
</dbReference>
<reference evidence="3 4" key="1">
    <citation type="submission" date="2019-06" db="EMBL/GenBank/DDBJ databases">
        <title>Sequencing the genomes of 1000 actinobacteria strains.</title>
        <authorList>
            <person name="Klenk H.-P."/>
        </authorList>
    </citation>
    <scope>NUCLEOTIDE SEQUENCE [LARGE SCALE GENOMIC DNA]</scope>
    <source>
        <strain evidence="3 4">DSM 43866</strain>
    </source>
</reference>
<dbReference type="Gene3D" id="3.40.50.620">
    <property type="entry name" value="HUPs"/>
    <property type="match status" value="2"/>
</dbReference>
<evidence type="ECO:0000256" key="1">
    <source>
        <dbReference type="ARBA" id="ARBA00008791"/>
    </source>
</evidence>
<dbReference type="OrthoDB" id="3404132at2"/>
<evidence type="ECO:0000313" key="4">
    <source>
        <dbReference type="Proteomes" id="UP000320239"/>
    </source>
</evidence>
<name>A0A561WK91_ACTTI</name>
<dbReference type="EMBL" id="VIWY01000002">
    <property type="protein sequence ID" value="TWG24282.1"/>
    <property type="molecule type" value="Genomic_DNA"/>
</dbReference>
<protein>
    <submittedName>
        <fullName evidence="3">Nucleotide-binding universal stress UspA family protein</fullName>
    </submittedName>
</protein>
<dbReference type="AlphaFoldDB" id="A0A561WK91"/>
<dbReference type="InterPro" id="IPR006016">
    <property type="entry name" value="UspA"/>
</dbReference>
<accession>A0A561WK91</accession>
<dbReference type="Proteomes" id="UP000320239">
    <property type="component" value="Unassembled WGS sequence"/>
</dbReference>
<dbReference type="PANTHER" id="PTHR46268:SF6">
    <property type="entry name" value="UNIVERSAL STRESS PROTEIN UP12"/>
    <property type="match status" value="1"/>
</dbReference>
<comment type="similarity">
    <text evidence="1">Belongs to the universal stress protein A family.</text>
</comment>
<dbReference type="Pfam" id="PF00582">
    <property type="entry name" value="Usp"/>
    <property type="match status" value="2"/>
</dbReference>
<keyword evidence="4" id="KW-1185">Reference proteome</keyword>
<dbReference type="RefSeq" id="WP_122977429.1">
    <property type="nucleotide sequence ID" value="NZ_BOMX01000077.1"/>
</dbReference>
<comment type="caution">
    <text evidence="3">The sequence shown here is derived from an EMBL/GenBank/DDBJ whole genome shotgun (WGS) entry which is preliminary data.</text>
</comment>
<dbReference type="PANTHER" id="PTHR46268">
    <property type="entry name" value="STRESS RESPONSE PROTEIN NHAX"/>
    <property type="match status" value="1"/>
</dbReference>
<evidence type="ECO:0000259" key="2">
    <source>
        <dbReference type="Pfam" id="PF00582"/>
    </source>
</evidence>
<feature type="domain" description="UspA" evidence="2">
    <location>
        <begin position="5"/>
        <end position="143"/>
    </location>
</feature>
<sequence length="280" mass="28847">MQEKKRIVIGFDGSPAARAALMWALDEASRTNTPAELVYADEWPIWAPAASVVPSPALRPESYDRVIQQMLGDAVTDARRTHPLVEVTATAVPALTSTALVERSAGATMIVLGGGDHGILADVLGSVAAEVGAHARCPVVVVHGHPAGTEPVVAALDGSRHAPAVLRFAAGRAAARDVALRALDIRSHHSAAARGPVFDTLVDTARHEFPGLRIEAEVVSGHAADALIAAGDTAQLLVVGGRGLGAVRGLLLGSPTWRVLRHAKCPLAVVHETGGTVGAA</sequence>
<gene>
    <name evidence="3" type="ORF">FHX34_102835</name>
</gene>
<dbReference type="PRINTS" id="PR01438">
    <property type="entry name" value="UNVRSLSTRESS"/>
</dbReference>